<dbReference type="InterPro" id="IPR000182">
    <property type="entry name" value="GNAT_dom"/>
</dbReference>
<dbReference type="Gene3D" id="3.40.630.30">
    <property type="match status" value="2"/>
</dbReference>
<evidence type="ECO:0000256" key="2">
    <source>
        <dbReference type="ARBA" id="ARBA00023315"/>
    </source>
</evidence>
<keyword evidence="2" id="KW-0012">Acyltransferase</keyword>
<dbReference type="PROSITE" id="PS51186">
    <property type="entry name" value="GNAT"/>
    <property type="match status" value="2"/>
</dbReference>
<dbReference type="CDD" id="cd04301">
    <property type="entry name" value="NAT_SF"/>
    <property type="match status" value="1"/>
</dbReference>
<accession>A0A239MLC4</accession>
<feature type="domain" description="N-acetyltransferase" evidence="3">
    <location>
        <begin position="126"/>
        <end position="281"/>
    </location>
</feature>
<dbReference type="InterPro" id="IPR050832">
    <property type="entry name" value="Bact_Acetyltransf"/>
</dbReference>
<feature type="domain" description="N-acetyltransferase" evidence="3">
    <location>
        <begin position="1"/>
        <end position="125"/>
    </location>
</feature>
<protein>
    <submittedName>
        <fullName evidence="4">Ribosomal protein S18 acetylase RimI</fullName>
    </submittedName>
</protein>
<dbReference type="PANTHER" id="PTHR43877">
    <property type="entry name" value="AMINOALKYLPHOSPHONATE N-ACETYLTRANSFERASE-RELATED-RELATED"/>
    <property type="match status" value="1"/>
</dbReference>
<proteinExistence type="predicted"/>
<evidence type="ECO:0000313" key="5">
    <source>
        <dbReference type="Proteomes" id="UP000198280"/>
    </source>
</evidence>
<dbReference type="Pfam" id="PF00583">
    <property type="entry name" value="Acetyltransf_1"/>
    <property type="match status" value="2"/>
</dbReference>
<dbReference type="RefSeq" id="WP_089227731.1">
    <property type="nucleotide sequence ID" value="NZ_FZOF01000025.1"/>
</dbReference>
<evidence type="ECO:0000256" key="1">
    <source>
        <dbReference type="ARBA" id="ARBA00022679"/>
    </source>
</evidence>
<evidence type="ECO:0000259" key="3">
    <source>
        <dbReference type="PROSITE" id="PS51186"/>
    </source>
</evidence>
<keyword evidence="4" id="KW-0689">Ribosomal protein</keyword>
<dbReference type="Proteomes" id="UP000198280">
    <property type="component" value="Unassembled WGS sequence"/>
</dbReference>
<keyword evidence="5" id="KW-1185">Reference proteome</keyword>
<keyword evidence="1" id="KW-0808">Transferase</keyword>
<dbReference type="AlphaFoldDB" id="A0A239MLC4"/>
<dbReference type="GO" id="GO:0016747">
    <property type="term" value="F:acyltransferase activity, transferring groups other than amino-acyl groups"/>
    <property type="evidence" value="ECO:0007669"/>
    <property type="project" value="InterPro"/>
</dbReference>
<reference evidence="4 5" key="1">
    <citation type="submission" date="2017-06" db="EMBL/GenBank/DDBJ databases">
        <authorList>
            <person name="Kim H.J."/>
            <person name="Triplett B.A."/>
        </authorList>
    </citation>
    <scope>NUCLEOTIDE SEQUENCE [LARGE SCALE GENOMIC DNA]</scope>
    <source>
        <strain evidence="4 5">CGMCC 4.1858</strain>
    </source>
</reference>
<gene>
    <name evidence="4" type="ORF">SAMN05216252_12519</name>
</gene>
<dbReference type="OrthoDB" id="3381976at2"/>
<dbReference type="EMBL" id="FZOF01000025">
    <property type="protein sequence ID" value="SNT42922.1"/>
    <property type="molecule type" value="Genomic_DNA"/>
</dbReference>
<evidence type="ECO:0000313" key="4">
    <source>
        <dbReference type="EMBL" id="SNT42922.1"/>
    </source>
</evidence>
<name>A0A239MLC4_9ACTN</name>
<dbReference type="GO" id="GO:0005840">
    <property type="term" value="C:ribosome"/>
    <property type="evidence" value="ECO:0007669"/>
    <property type="project" value="UniProtKB-KW"/>
</dbReference>
<dbReference type="SUPFAM" id="SSF55729">
    <property type="entry name" value="Acyl-CoA N-acyltransferases (Nat)"/>
    <property type="match status" value="2"/>
</dbReference>
<dbReference type="PANTHER" id="PTHR43877:SF2">
    <property type="entry name" value="AMINOALKYLPHOSPHONATE N-ACETYLTRANSFERASE-RELATED"/>
    <property type="match status" value="1"/>
</dbReference>
<dbReference type="InterPro" id="IPR016181">
    <property type="entry name" value="Acyl_CoA_acyltransferase"/>
</dbReference>
<keyword evidence="4" id="KW-0687">Ribonucleoprotein</keyword>
<organism evidence="4 5">
    <name type="scientific">Actinacidiphila glaucinigra</name>
    <dbReference type="NCBI Taxonomy" id="235986"/>
    <lineage>
        <taxon>Bacteria</taxon>
        <taxon>Bacillati</taxon>
        <taxon>Actinomycetota</taxon>
        <taxon>Actinomycetes</taxon>
        <taxon>Kitasatosporales</taxon>
        <taxon>Streptomycetaceae</taxon>
        <taxon>Actinacidiphila</taxon>
    </lineage>
</organism>
<sequence>MTTTLRPAEPEQRRRGGARARRFHVCVNGRPVGETTLSTDARFGPEAGRIVALRIDHDQQRRGRGTVAALAAEEVLRGWGCRRIEVSVRAQDTAALRLAGVLGYAVRNRSMLKALSDVPPALPEGSVVRPMTEAEYPGWAARRRDEYVRSWTERGVPEEQALAKAEADDRAALPEGLATPGALLRVLEAGGARGTAGEAVGDLWVGRRDEDTGFVFDVRVAEEHRGRGHGRTLMLAAERECLAAGLEWLGLNVFAGNEAAEGLYAALGYEVTEVHLAKPLV</sequence>